<keyword evidence="1" id="KW-1133">Transmembrane helix</keyword>
<evidence type="ECO:0000313" key="4">
    <source>
        <dbReference type="Proteomes" id="UP000520814"/>
    </source>
</evidence>
<keyword evidence="1" id="KW-0472">Membrane</keyword>
<dbReference type="SUPFAM" id="SSF54523">
    <property type="entry name" value="Pili subunits"/>
    <property type="match status" value="1"/>
</dbReference>
<dbReference type="Pfam" id="PF07596">
    <property type="entry name" value="SBP_bac_10"/>
    <property type="match status" value="1"/>
</dbReference>
<evidence type="ECO:0000313" key="3">
    <source>
        <dbReference type="EMBL" id="MBB6051267.1"/>
    </source>
</evidence>
<dbReference type="Proteomes" id="UP000520814">
    <property type="component" value="Unassembled WGS sequence"/>
</dbReference>
<dbReference type="InterPro" id="IPR045584">
    <property type="entry name" value="Pilin-like"/>
</dbReference>
<gene>
    <name evidence="3" type="ORF">HNQ39_003077</name>
</gene>
<dbReference type="EMBL" id="JACHGW010000003">
    <property type="protein sequence ID" value="MBB6051267.1"/>
    <property type="molecule type" value="Genomic_DNA"/>
</dbReference>
<dbReference type="InterPro" id="IPR027558">
    <property type="entry name" value="Pre_pil_HX9DG_C"/>
</dbReference>
<dbReference type="PANTHER" id="PTHR30093">
    <property type="entry name" value="GENERAL SECRETION PATHWAY PROTEIN G"/>
    <property type="match status" value="1"/>
</dbReference>
<name>A0A7W9SR27_ARMRO</name>
<dbReference type="RefSeq" id="WP_221290130.1">
    <property type="nucleotide sequence ID" value="NZ_JACHGW010000003.1"/>
</dbReference>
<dbReference type="NCBIfam" id="TIGR04294">
    <property type="entry name" value="pre_pil_HX9DG"/>
    <property type="match status" value="1"/>
</dbReference>
<evidence type="ECO:0000259" key="2">
    <source>
        <dbReference type="Pfam" id="PF07596"/>
    </source>
</evidence>
<organism evidence="3 4">
    <name type="scientific">Armatimonas rosea</name>
    <dbReference type="NCBI Taxonomy" id="685828"/>
    <lineage>
        <taxon>Bacteria</taxon>
        <taxon>Bacillati</taxon>
        <taxon>Armatimonadota</taxon>
        <taxon>Armatimonadia</taxon>
        <taxon>Armatimonadales</taxon>
        <taxon>Armatimonadaceae</taxon>
        <taxon>Armatimonas</taxon>
    </lineage>
</organism>
<feature type="domain" description="DUF1559" evidence="2">
    <location>
        <begin position="35"/>
        <end position="75"/>
    </location>
</feature>
<comment type="caution">
    <text evidence="3">The sequence shown here is derived from an EMBL/GenBank/DDBJ whole genome shotgun (WGS) entry which is preliminary data.</text>
</comment>
<evidence type="ECO:0000256" key="1">
    <source>
        <dbReference type="SAM" id="Phobius"/>
    </source>
</evidence>
<keyword evidence="1" id="KW-0812">Transmembrane</keyword>
<dbReference type="Pfam" id="PF07963">
    <property type="entry name" value="N_methyl"/>
    <property type="match status" value="1"/>
</dbReference>
<accession>A0A7W9SR27</accession>
<reference evidence="3 4" key="1">
    <citation type="submission" date="2020-08" db="EMBL/GenBank/DDBJ databases">
        <title>Genomic Encyclopedia of Type Strains, Phase IV (KMG-IV): sequencing the most valuable type-strain genomes for metagenomic binning, comparative biology and taxonomic classification.</title>
        <authorList>
            <person name="Goeker M."/>
        </authorList>
    </citation>
    <scope>NUCLEOTIDE SEQUENCE [LARGE SCALE GENOMIC DNA]</scope>
    <source>
        <strain evidence="3 4">DSM 23562</strain>
    </source>
</reference>
<dbReference type="InterPro" id="IPR011453">
    <property type="entry name" value="DUF1559"/>
</dbReference>
<sequence length="299" mass="32094">MKSLSSRSAFTLIELLVVIAIIAILAAILFPVFAQAREKARQASCLSNVKQLGLGAMMYAQDYDEILPETGWQGPCTPPGEAPQTATDNFFSGVYAFPLAVMPYQKNYGILVCPSDPDKGGWGKLNSVCYEQQLLLMNVPGAYAGMRSVASAMTKVLPLSYAGNYFLSSAYSTLVPPAYTTVATAGIPGGKMRPMATYASPANLIYVSDVGSAQLAAGGTFAGWYIAPGYGVVGNGTGRWEKGQRHAGGRNWIFCDGHAKWSKDPSWLTATGTVKSQNQITEEYRNKGIYTFPETETSN</sequence>
<keyword evidence="4" id="KW-1185">Reference proteome</keyword>
<dbReference type="InterPro" id="IPR012902">
    <property type="entry name" value="N_methyl_site"/>
</dbReference>
<dbReference type="AlphaFoldDB" id="A0A7W9SR27"/>
<feature type="transmembrane region" description="Helical" evidence="1">
    <location>
        <begin position="12"/>
        <end position="34"/>
    </location>
</feature>
<dbReference type="NCBIfam" id="TIGR02532">
    <property type="entry name" value="IV_pilin_GFxxxE"/>
    <property type="match status" value="1"/>
</dbReference>
<protein>
    <submittedName>
        <fullName evidence="3">Prepilin-type N-terminal cleavage/methylation domain-containing protein/prepilin-type processing-associated H-X9-DG protein</fullName>
    </submittedName>
</protein>
<proteinExistence type="predicted"/>
<dbReference type="Gene3D" id="3.30.700.10">
    <property type="entry name" value="Glycoprotein, Type 4 Pilin"/>
    <property type="match status" value="1"/>
</dbReference>